<evidence type="ECO:0000256" key="6">
    <source>
        <dbReference type="ARBA" id="ARBA00023012"/>
    </source>
</evidence>
<keyword evidence="10" id="KW-1185">Reference proteome</keyword>
<dbReference type="Pfam" id="PF00512">
    <property type="entry name" value="HisKA"/>
    <property type="match status" value="1"/>
</dbReference>
<dbReference type="GO" id="GO:0004721">
    <property type="term" value="F:phosphoprotein phosphatase activity"/>
    <property type="evidence" value="ECO:0007669"/>
    <property type="project" value="TreeGrafter"/>
</dbReference>
<keyword evidence="6" id="KW-0902">Two-component regulatory system</keyword>
<comment type="catalytic activity">
    <reaction evidence="1">
        <text>ATP + protein L-histidine = ADP + protein N-phospho-L-histidine.</text>
        <dbReference type="EC" id="2.7.13.3"/>
    </reaction>
</comment>
<proteinExistence type="predicted"/>
<keyword evidence="7" id="KW-1133">Transmembrane helix</keyword>
<dbReference type="Pfam" id="PF02518">
    <property type="entry name" value="HATPase_c"/>
    <property type="match status" value="1"/>
</dbReference>
<dbReference type="PANTHER" id="PTHR45453">
    <property type="entry name" value="PHOSPHATE REGULON SENSOR PROTEIN PHOR"/>
    <property type="match status" value="1"/>
</dbReference>
<dbReference type="EC" id="2.7.13.3" evidence="2"/>
<dbReference type="PRINTS" id="PR00344">
    <property type="entry name" value="BCTRLSENSOR"/>
</dbReference>
<evidence type="ECO:0000313" key="10">
    <source>
        <dbReference type="Proteomes" id="UP000007347"/>
    </source>
</evidence>
<dbReference type="PANTHER" id="PTHR45453:SF1">
    <property type="entry name" value="PHOSPHATE REGULON SENSOR PROTEIN PHOR"/>
    <property type="match status" value="1"/>
</dbReference>
<dbReference type="Proteomes" id="UP000007347">
    <property type="component" value="Chromosome"/>
</dbReference>
<dbReference type="InterPro" id="IPR004358">
    <property type="entry name" value="Sig_transdc_His_kin-like_C"/>
</dbReference>
<dbReference type="CDD" id="cd00082">
    <property type="entry name" value="HisKA"/>
    <property type="match status" value="1"/>
</dbReference>
<dbReference type="PROSITE" id="PS50109">
    <property type="entry name" value="HIS_KIN"/>
    <property type="match status" value="1"/>
</dbReference>
<evidence type="ECO:0000259" key="8">
    <source>
        <dbReference type="PROSITE" id="PS50109"/>
    </source>
</evidence>
<dbReference type="HOGENOM" id="CLU_000445_89_3_7"/>
<dbReference type="SUPFAM" id="SSF47384">
    <property type="entry name" value="Homodimeric domain of signal transducing histidine kinase"/>
    <property type="match status" value="1"/>
</dbReference>
<dbReference type="InterPro" id="IPR036097">
    <property type="entry name" value="HisK_dim/P_sf"/>
</dbReference>
<dbReference type="SMART" id="SM00387">
    <property type="entry name" value="HATPase_c"/>
    <property type="match status" value="1"/>
</dbReference>
<dbReference type="STRING" id="651182.TOL2_C10480"/>
<keyword evidence="7" id="KW-0472">Membrane</keyword>
<gene>
    <name evidence="9" type="ordered locus">TOL2_C10480</name>
</gene>
<evidence type="ECO:0000256" key="7">
    <source>
        <dbReference type="SAM" id="Phobius"/>
    </source>
</evidence>
<dbReference type="Gene3D" id="1.10.287.130">
    <property type="match status" value="1"/>
</dbReference>
<dbReference type="GO" id="GO:0000155">
    <property type="term" value="F:phosphorelay sensor kinase activity"/>
    <property type="evidence" value="ECO:0007669"/>
    <property type="project" value="InterPro"/>
</dbReference>
<dbReference type="EMBL" id="FO203503">
    <property type="protein sequence ID" value="CCK79213.1"/>
    <property type="molecule type" value="Genomic_DNA"/>
</dbReference>
<keyword evidence="4 9" id="KW-0808">Transferase</keyword>
<dbReference type="AlphaFoldDB" id="K0NH78"/>
<dbReference type="InterPro" id="IPR005467">
    <property type="entry name" value="His_kinase_dom"/>
</dbReference>
<dbReference type="InterPro" id="IPR050351">
    <property type="entry name" value="BphY/WalK/GraS-like"/>
</dbReference>
<keyword evidence="7" id="KW-0812">Transmembrane</keyword>
<reference evidence="9 10" key="1">
    <citation type="journal article" date="2013" name="Environ. Microbiol.">
        <title>Complete genome, catabolic sub-proteomes and key-metabolites of Desulfobacula toluolica Tol2, a marine, aromatic compound-degrading, sulfate-reducing bacterium.</title>
        <authorList>
            <person name="Wohlbrand L."/>
            <person name="Jacob J.H."/>
            <person name="Kube M."/>
            <person name="Mussmann M."/>
            <person name="Jarling R."/>
            <person name="Beck A."/>
            <person name="Amann R."/>
            <person name="Wilkes H."/>
            <person name="Reinhardt R."/>
            <person name="Rabus R."/>
        </authorList>
    </citation>
    <scope>NUCLEOTIDE SEQUENCE [LARGE SCALE GENOMIC DNA]</scope>
    <source>
        <strain evidence="10">DSM 7467 / Tol2</strain>
    </source>
</reference>
<feature type="transmembrane region" description="Helical" evidence="7">
    <location>
        <begin position="35"/>
        <end position="57"/>
    </location>
</feature>
<dbReference type="SMART" id="SM00388">
    <property type="entry name" value="HisKA"/>
    <property type="match status" value="1"/>
</dbReference>
<evidence type="ECO:0000256" key="5">
    <source>
        <dbReference type="ARBA" id="ARBA00022777"/>
    </source>
</evidence>
<dbReference type="KEGG" id="dto:TOL2_C10480"/>
<evidence type="ECO:0000256" key="1">
    <source>
        <dbReference type="ARBA" id="ARBA00000085"/>
    </source>
</evidence>
<dbReference type="InterPro" id="IPR036890">
    <property type="entry name" value="HATPase_C_sf"/>
</dbReference>
<feature type="domain" description="Histidine kinase" evidence="8">
    <location>
        <begin position="123"/>
        <end position="341"/>
    </location>
</feature>
<dbReference type="InterPro" id="IPR003594">
    <property type="entry name" value="HATPase_dom"/>
</dbReference>
<evidence type="ECO:0000256" key="3">
    <source>
        <dbReference type="ARBA" id="ARBA00022553"/>
    </source>
</evidence>
<organism evidence="9 10">
    <name type="scientific">Desulfobacula toluolica (strain DSM 7467 / Tol2)</name>
    <dbReference type="NCBI Taxonomy" id="651182"/>
    <lineage>
        <taxon>Bacteria</taxon>
        <taxon>Pseudomonadati</taxon>
        <taxon>Thermodesulfobacteriota</taxon>
        <taxon>Desulfobacteria</taxon>
        <taxon>Desulfobacterales</taxon>
        <taxon>Desulfobacteraceae</taxon>
        <taxon>Desulfobacula</taxon>
    </lineage>
</organism>
<feature type="transmembrane region" description="Helical" evidence="7">
    <location>
        <begin position="84"/>
        <end position="107"/>
    </location>
</feature>
<sequence length="360" mass="41483">MSRQGYLFCREIPGSLERQVDMQILNPSRWYLHPVFIFACSIFALATFLVLTVSWYMEITSALEVIILKFHIDPTSIFPSKTGMTILILSALIVVVLIGILLAFIYYQKTVNLFRLQHNFIYNFTHELKTPVTSLRIYLETFIRHPMEPDDIKKYSKNMLEDINRLTENINSILNLARIESQNFGSEVTRDSLVKLVENFCKKNASLFRDMDIEIENQSGKPIVYPVNLFLFEMLLMNIISNAIKYNDSEAPKLIIRFKSFIQKVTIEFIDNGIGVDKKEAKKIFRKFYQSDQIHKNDVSGSGLGLYLVSSIASIHGWRTSVTSKGKGKGATFKITIPRASIANVREKKLWKRLKKSVSW</sequence>
<keyword evidence="5 9" id="KW-0418">Kinase</keyword>
<dbReference type="InterPro" id="IPR003661">
    <property type="entry name" value="HisK_dim/P_dom"/>
</dbReference>
<dbReference type="Gene3D" id="3.30.565.10">
    <property type="entry name" value="Histidine kinase-like ATPase, C-terminal domain"/>
    <property type="match status" value="1"/>
</dbReference>
<name>K0NH78_DESTT</name>
<protein>
    <recommendedName>
        <fullName evidence="2">histidine kinase</fullName>
        <ecNumber evidence="2">2.7.13.3</ecNumber>
    </recommendedName>
</protein>
<dbReference type="GO" id="GO:0016036">
    <property type="term" value="P:cellular response to phosphate starvation"/>
    <property type="evidence" value="ECO:0007669"/>
    <property type="project" value="TreeGrafter"/>
</dbReference>
<dbReference type="SUPFAM" id="SSF55874">
    <property type="entry name" value="ATPase domain of HSP90 chaperone/DNA topoisomerase II/histidine kinase"/>
    <property type="match status" value="1"/>
</dbReference>
<accession>K0NH78</accession>
<evidence type="ECO:0000313" key="9">
    <source>
        <dbReference type="EMBL" id="CCK79213.1"/>
    </source>
</evidence>
<dbReference type="GO" id="GO:0005886">
    <property type="term" value="C:plasma membrane"/>
    <property type="evidence" value="ECO:0007669"/>
    <property type="project" value="TreeGrafter"/>
</dbReference>
<evidence type="ECO:0000256" key="4">
    <source>
        <dbReference type="ARBA" id="ARBA00022679"/>
    </source>
</evidence>
<keyword evidence="3" id="KW-0597">Phosphoprotein</keyword>
<evidence type="ECO:0000256" key="2">
    <source>
        <dbReference type="ARBA" id="ARBA00012438"/>
    </source>
</evidence>